<dbReference type="AlphaFoldDB" id="A0AAV0QRR0"/>
<keyword evidence="3" id="KW-0472">Membrane</keyword>
<dbReference type="SUPFAM" id="SSF103506">
    <property type="entry name" value="Mitochondrial carrier"/>
    <property type="match status" value="1"/>
</dbReference>
<sequence length="225" mass="25874">MSWAWIILPSRFDVFRPNWHVVGMNWKGDEVCTEGSICIMESIRWTVDYEEQMNCWEEVAEQTPWNWKWDEADRRIERLFLGHDCTDCRGKKAAMVSIRYFLESRMFLEEQVFFGGINFDPLLTNLFLFPIAGVVAIALSDTCTAPLARITTLSQLGKLRGEGEEERSIWELAAQIVKQEEGGGSYGYAAALWRGNLVAVAHRLTFYGINILLYLGFRAQLMVVE</sequence>
<comment type="caution">
    <text evidence="4">The sequence shown here is derived from an EMBL/GenBank/DDBJ whole genome shotgun (WGS) entry which is preliminary data.</text>
</comment>
<evidence type="ECO:0000256" key="1">
    <source>
        <dbReference type="ARBA" id="ARBA00004141"/>
    </source>
</evidence>
<proteinExistence type="predicted"/>
<evidence type="ECO:0000256" key="3">
    <source>
        <dbReference type="ARBA" id="ARBA00023136"/>
    </source>
</evidence>
<evidence type="ECO:0000256" key="2">
    <source>
        <dbReference type="ARBA" id="ARBA00022692"/>
    </source>
</evidence>
<gene>
    <name evidence="4" type="ORF">LITE_LOCUS44512</name>
</gene>
<accession>A0AAV0QRR0</accession>
<organism evidence="4 5">
    <name type="scientific">Linum tenue</name>
    <dbReference type="NCBI Taxonomy" id="586396"/>
    <lineage>
        <taxon>Eukaryota</taxon>
        <taxon>Viridiplantae</taxon>
        <taxon>Streptophyta</taxon>
        <taxon>Embryophyta</taxon>
        <taxon>Tracheophyta</taxon>
        <taxon>Spermatophyta</taxon>
        <taxon>Magnoliopsida</taxon>
        <taxon>eudicotyledons</taxon>
        <taxon>Gunneridae</taxon>
        <taxon>Pentapetalae</taxon>
        <taxon>rosids</taxon>
        <taxon>fabids</taxon>
        <taxon>Malpighiales</taxon>
        <taxon>Linaceae</taxon>
        <taxon>Linum</taxon>
    </lineage>
</organism>
<comment type="subcellular location">
    <subcellularLocation>
        <location evidence="1">Membrane</location>
        <topology evidence="1">Multi-pass membrane protein</topology>
    </subcellularLocation>
</comment>
<evidence type="ECO:0000313" key="5">
    <source>
        <dbReference type="Proteomes" id="UP001154282"/>
    </source>
</evidence>
<dbReference type="InterPro" id="IPR023395">
    <property type="entry name" value="MCP_dom_sf"/>
</dbReference>
<dbReference type="EMBL" id="CAMGYJ010000010">
    <property type="protein sequence ID" value="CAI0547796.1"/>
    <property type="molecule type" value="Genomic_DNA"/>
</dbReference>
<keyword evidence="5" id="KW-1185">Reference proteome</keyword>
<name>A0AAV0QRR0_9ROSI</name>
<dbReference type="Pfam" id="PF00153">
    <property type="entry name" value="Mito_carr"/>
    <property type="match status" value="1"/>
</dbReference>
<protein>
    <submittedName>
        <fullName evidence="4">Uncharacterized protein</fullName>
    </submittedName>
</protein>
<reference evidence="4" key="1">
    <citation type="submission" date="2022-08" db="EMBL/GenBank/DDBJ databases">
        <authorList>
            <person name="Gutierrez-Valencia J."/>
        </authorList>
    </citation>
    <scope>NUCLEOTIDE SEQUENCE</scope>
</reference>
<dbReference type="InterPro" id="IPR018108">
    <property type="entry name" value="MCP_transmembrane"/>
</dbReference>
<evidence type="ECO:0000313" key="4">
    <source>
        <dbReference type="EMBL" id="CAI0547796.1"/>
    </source>
</evidence>
<dbReference type="GO" id="GO:0016020">
    <property type="term" value="C:membrane"/>
    <property type="evidence" value="ECO:0007669"/>
    <property type="project" value="UniProtKB-SubCell"/>
</dbReference>
<keyword evidence="2" id="KW-0812">Transmembrane</keyword>
<dbReference type="Proteomes" id="UP001154282">
    <property type="component" value="Unassembled WGS sequence"/>
</dbReference>
<dbReference type="Gene3D" id="1.50.40.10">
    <property type="entry name" value="Mitochondrial carrier domain"/>
    <property type="match status" value="1"/>
</dbReference>